<evidence type="ECO:0000313" key="3">
    <source>
        <dbReference type="Proteomes" id="UP000514752"/>
    </source>
</evidence>
<dbReference type="PROSITE" id="PS51257">
    <property type="entry name" value="PROKAR_LIPOPROTEIN"/>
    <property type="match status" value="1"/>
</dbReference>
<keyword evidence="1" id="KW-0732">Signal</keyword>
<gene>
    <name evidence="2" type="ORF">H3L94_04190</name>
</gene>
<dbReference type="RefSeq" id="WP_182122780.1">
    <property type="nucleotide sequence ID" value="NZ_CP059567.1"/>
</dbReference>
<dbReference type="KEGG" id="nsg:H3L94_04190"/>
<dbReference type="EMBL" id="CP059567">
    <property type="protein sequence ID" value="QMT41234.1"/>
    <property type="molecule type" value="Genomic_DNA"/>
</dbReference>
<organism evidence="2 3">
    <name type="scientific">Neisseria shayeganii</name>
    <dbReference type="NCBI Taxonomy" id="607712"/>
    <lineage>
        <taxon>Bacteria</taxon>
        <taxon>Pseudomonadati</taxon>
        <taxon>Pseudomonadota</taxon>
        <taxon>Betaproteobacteria</taxon>
        <taxon>Neisseriales</taxon>
        <taxon>Neisseriaceae</taxon>
        <taxon>Neisseria</taxon>
    </lineage>
</organism>
<protein>
    <recommendedName>
        <fullName evidence="4">Lipoprotein</fullName>
    </recommendedName>
</protein>
<accession>A0A7D7NH11</accession>
<evidence type="ECO:0008006" key="4">
    <source>
        <dbReference type="Google" id="ProtNLM"/>
    </source>
</evidence>
<proteinExistence type="predicted"/>
<sequence>MKAILILSGILALSGCAMTYKAPVTADKPYSADLNADKAAIMAAAKVVLVNEGYTITSADDNAGVISTSPHDMRLKPEQADCGTTLGIDYLKDNRTTTSVALGLVVTDGNVLVKSKIQGHYIPQATMLSCVSRGSIEQDFLQKLKQRLGQ</sequence>
<evidence type="ECO:0000256" key="1">
    <source>
        <dbReference type="SAM" id="SignalP"/>
    </source>
</evidence>
<feature type="chain" id="PRO_5028444342" description="Lipoprotein" evidence="1">
    <location>
        <begin position="23"/>
        <end position="150"/>
    </location>
</feature>
<dbReference type="Proteomes" id="UP000514752">
    <property type="component" value="Chromosome"/>
</dbReference>
<feature type="signal peptide" evidence="1">
    <location>
        <begin position="1"/>
        <end position="22"/>
    </location>
</feature>
<dbReference type="AlphaFoldDB" id="A0A7D7NH11"/>
<evidence type="ECO:0000313" key="2">
    <source>
        <dbReference type="EMBL" id="QMT41234.1"/>
    </source>
</evidence>
<reference evidence="2 3" key="1">
    <citation type="submission" date="2020-07" db="EMBL/GenBank/DDBJ databases">
        <title>Genomic diversity of species in the Neisseriaceae family.</title>
        <authorList>
            <person name="Vincent A.T."/>
            <person name="Bernet E."/>
            <person name="Veyrier F.J."/>
        </authorList>
    </citation>
    <scope>NUCLEOTIDE SEQUENCE [LARGE SCALE GENOMIC DNA]</scope>
    <source>
        <strain evidence="2 3">DSM 22244</strain>
    </source>
</reference>
<name>A0A7D7NH11_9NEIS</name>